<dbReference type="PROSITE" id="PS00136">
    <property type="entry name" value="SUBTILASE_ASP"/>
    <property type="match status" value="1"/>
</dbReference>
<dbReference type="RefSeq" id="WP_246140992.1">
    <property type="nucleotide sequence ID" value="NZ_BAAATQ010000258.1"/>
</dbReference>
<keyword evidence="4 10" id="KW-0645">Protease</keyword>
<feature type="domain" description="Peptidase S8/S53" evidence="13">
    <location>
        <begin position="179"/>
        <end position="626"/>
    </location>
</feature>
<comment type="similarity">
    <text evidence="2 10 11">Belongs to the peptidase S8 family.</text>
</comment>
<evidence type="ECO:0000256" key="6">
    <source>
        <dbReference type="ARBA" id="ARBA00022801"/>
    </source>
</evidence>
<feature type="active site" description="Charge relay system" evidence="9 10">
    <location>
        <position position="188"/>
    </location>
</feature>
<evidence type="ECO:0000313" key="18">
    <source>
        <dbReference type="Proteomes" id="UP000319825"/>
    </source>
</evidence>
<name>A0A562IHQ5_MICOL</name>
<evidence type="ECO:0000256" key="3">
    <source>
        <dbReference type="ARBA" id="ARBA00022525"/>
    </source>
</evidence>
<dbReference type="GO" id="GO:0004252">
    <property type="term" value="F:serine-type endopeptidase activity"/>
    <property type="evidence" value="ECO:0007669"/>
    <property type="project" value="UniProtKB-UniRule"/>
</dbReference>
<evidence type="ECO:0000313" key="17">
    <source>
        <dbReference type="EMBL" id="TWH70470.1"/>
    </source>
</evidence>
<dbReference type="InterPro" id="IPR045051">
    <property type="entry name" value="SBT"/>
</dbReference>
<gene>
    <name evidence="17" type="ORF">JD77_05495</name>
</gene>
<dbReference type="InterPro" id="IPR000209">
    <property type="entry name" value="Peptidase_S8/S53_dom"/>
</dbReference>
<feature type="domain" description="PA" evidence="14">
    <location>
        <begin position="435"/>
        <end position="508"/>
    </location>
</feature>
<comment type="caution">
    <text evidence="17">The sequence shown here is derived from an EMBL/GenBank/DDBJ whole genome shotgun (WGS) entry which is preliminary data.</text>
</comment>
<dbReference type="PRINTS" id="PR00723">
    <property type="entry name" value="SUBTILISIN"/>
</dbReference>
<dbReference type="Pfam" id="PF05922">
    <property type="entry name" value="Inhibitor_I9"/>
    <property type="match status" value="1"/>
</dbReference>
<dbReference type="GO" id="GO:0006508">
    <property type="term" value="P:proteolysis"/>
    <property type="evidence" value="ECO:0007669"/>
    <property type="project" value="UniProtKB-KW"/>
</dbReference>
<evidence type="ECO:0000259" key="13">
    <source>
        <dbReference type="Pfam" id="PF00082"/>
    </source>
</evidence>
<evidence type="ECO:0000256" key="12">
    <source>
        <dbReference type="SAM" id="SignalP"/>
    </source>
</evidence>
<protein>
    <submittedName>
        <fullName evidence="17">Peptidase inhibitor I9</fullName>
    </submittedName>
</protein>
<dbReference type="Gene3D" id="3.30.70.80">
    <property type="entry name" value="Peptidase S8 propeptide/proteinase inhibitor I9"/>
    <property type="match status" value="1"/>
</dbReference>
<evidence type="ECO:0000259" key="15">
    <source>
        <dbReference type="Pfam" id="PF05922"/>
    </source>
</evidence>
<feature type="domain" description="Inhibitor I9" evidence="15">
    <location>
        <begin position="99"/>
        <end position="150"/>
    </location>
</feature>
<dbReference type="Pfam" id="PF00082">
    <property type="entry name" value="Peptidase_S8"/>
    <property type="match status" value="1"/>
</dbReference>
<dbReference type="PANTHER" id="PTHR10795">
    <property type="entry name" value="PROPROTEIN CONVERTASE SUBTILISIN/KEXIN"/>
    <property type="match status" value="1"/>
</dbReference>
<dbReference type="Gene3D" id="3.50.30.30">
    <property type="match status" value="1"/>
</dbReference>
<keyword evidence="6 10" id="KW-0378">Hydrolase</keyword>
<feature type="active site" description="Charge relay system" evidence="9 10">
    <location>
        <position position="582"/>
    </location>
</feature>
<keyword evidence="5 12" id="KW-0732">Signal</keyword>
<dbReference type="Proteomes" id="UP000319825">
    <property type="component" value="Unassembled WGS sequence"/>
</dbReference>
<feature type="domain" description="Subtilisin-like protease fibronectin type-III" evidence="16">
    <location>
        <begin position="686"/>
        <end position="784"/>
    </location>
</feature>
<evidence type="ECO:0000256" key="1">
    <source>
        <dbReference type="ARBA" id="ARBA00004613"/>
    </source>
</evidence>
<feature type="chain" id="PRO_5021905336" evidence="12">
    <location>
        <begin position="39"/>
        <end position="996"/>
    </location>
</feature>
<evidence type="ECO:0000259" key="16">
    <source>
        <dbReference type="Pfam" id="PF17766"/>
    </source>
</evidence>
<evidence type="ECO:0000256" key="4">
    <source>
        <dbReference type="ARBA" id="ARBA00022670"/>
    </source>
</evidence>
<dbReference type="InterPro" id="IPR041469">
    <property type="entry name" value="Subtilisin-like_FN3"/>
</dbReference>
<dbReference type="SUPFAM" id="SSF52025">
    <property type="entry name" value="PA domain"/>
    <property type="match status" value="1"/>
</dbReference>
<evidence type="ECO:0000259" key="14">
    <source>
        <dbReference type="Pfam" id="PF02225"/>
    </source>
</evidence>
<dbReference type="GO" id="GO:0005576">
    <property type="term" value="C:extracellular region"/>
    <property type="evidence" value="ECO:0007669"/>
    <property type="project" value="UniProtKB-SubCell"/>
</dbReference>
<evidence type="ECO:0000256" key="5">
    <source>
        <dbReference type="ARBA" id="ARBA00022729"/>
    </source>
</evidence>
<evidence type="ECO:0000256" key="7">
    <source>
        <dbReference type="ARBA" id="ARBA00022825"/>
    </source>
</evidence>
<feature type="active site" description="Charge relay system" evidence="9 10">
    <location>
        <position position="261"/>
    </location>
</feature>
<dbReference type="InterPro" id="IPR036852">
    <property type="entry name" value="Peptidase_S8/S53_dom_sf"/>
</dbReference>
<dbReference type="CDD" id="cd04852">
    <property type="entry name" value="Peptidases_S8_3"/>
    <property type="match status" value="1"/>
</dbReference>
<dbReference type="AlphaFoldDB" id="A0A562IHQ5"/>
<dbReference type="InterPro" id="IPR023828">
    <property type="entry name" value="Peptidase_S8_Ser-AS"/>
</dbReference>
<dbReference type="PROSITE" id="PS00138">
    <property type="entry name" value="SUBTILASE_SER"/>
    <property type="match status" value="1"/>
</dbReference>
<dbReference type="SUPFAM" id="SSF52743">
    <property type="entry name" value="Subtilisin-like"/>
    <property type="match status" value="1"/>
</dbReference>
<dbReference type="InterPro" id="IPR046450">
    <property type="entry name" value="PA_dom_sf"/>
</dbReference>
<dbReference type="InterPro" id="IPR010259">
    <property type="entry name" value="S8pro/Inhibitor_I9"/>
</dbReference>
<dbReference type="Gene3D" id="2.60.120.380">
    <property type="match status" value="1"/>
</dbReference>
<keyword evidence="7 10" id="KW-0720">Serine protease</keyword>
<dbReference type="InterPro" id="IPR015500">
    <property type="entry name" value="Peptidase_S8_subtilisin-rel"/>
</dbReference>
<evidence type="ECO:0000256" key="9">
    <source>
        <dbReference type="PIRSR" id="PIRSR615500-1"/>
    </source>
</evidence>
<comment type="subcellular location">
    <subcellularLocation>
        <location evidence="1">Secreted</location>
    </subcellularLocation>
</comment>
<dbReference type="InterPro" id="IPR037045">
    <property type="entry name" value="S8pro/Inhibitor_I9_sf"/>
</dbReference>
<keyword evidence="3" id="KW-0964">Secreted</keyword>
<sequence>MSLQGRAGRSRPARKLFTATVLAVLAVATVPGSGAAQAAPEPTSTDLYLVQLADAPVASYDGGVAGLAATKPARGGKVDLNSSSARAYRGHLAAKKGDVRRKGGVGAAQTVRDYDVAFNGFAADLTEAQAGKLRHTAGVLNVWKNETRQADTVGTPRMLGLEGRKGVWEKQFKGDERAGEGVIVGVIDSGIWPDNPSFAALPEPRPDAATIAGKWRGACDAGVTATVSCNNKLIGARWYNASGLGNRFPGEFQSPRDYNGHGSHTASTSAGNHGVAATINGLSVGEVSGMAPAARIAAYKALWHQPGGGASGGTVDLVAAINDAVADGVDVINYSVSGSQTSFVDPVELAFLSAADAGVFVAASAGNTGPGASTVAHNSPWITTVAASTHDRSSTKTAALGNGASYTGVGVGGAVAATGLVDATAAGKAGVPVADAELCLLNSLDPARVTGKIVLCKRGVNARTEKSLTVRDAGGVGMIQYNDPDNSLNGDFHFVPSVHVDRAAGLAIKAYAATAGATASLSASVAVTARAPEMAAFSSAGPARAGNGNLLKPDITAPGVDVVAAVAPPGNNNRWDALSGTSMSSPHIAGLAALLIGKNPSWSPIWVKSALMTTAGQKDNSGAPIQRAGRDANPLDFGAGHVQPAASFKPGLVYDSGYADWVRFLCGTGQVTGQACATYGTVDPSDLNYPSISVGALPGKQTVTRTVTNIAKEDGDYTAKVEVPAGYTVAVSPSRIKVKKGRSATFTVTITRTSAALGQWSFGSLTWVPQDRDEFTDVRSPIAVRATAISAPTSVTGTGSAGTAAVKLRPGFTGTLTADVSGAVPANVTALDLVGTNTSFNSAAPATGPAVGRVDVTVPTGSKLVRFATFDADYAAGMDVDLFAYDSAGRLVGSSAGGTAEESITLTAAGTYSVYVVQFALPAGRTQATVKHHDWVLGPASGNLTATPASQSATTGVDATVTLGWTGLTAGARYLGLVALGDGTGEIARTVVSLRP</sequence>
<organism evidence="17 18">
    <name type="scientific">Micromonospora olivasterospora</name>
    <dbReference type="NCBI Taxonomy" id="1880"/>
    <lineage>
        <taxon>Bacteria</taxon>
        <taxon>Bacillati</taxon>
        <taxon>Actinomycetota</taxon>
        <taxon>Actinomycetes</taxon>
        <taxon>Micromonosporales</taxon>
        <taxon>Micromonosporaceae</taxon>
        <taxon>Micromonospora</taxon>
    </lineage>
</organism>
<accession>A0A562IHQ5</accession>
<dbReference type="InterPro" id="IPR023827">
    <property type="entry name" value="Peptidase_S8_Asp-AS"/>
</dbReference>
<dbReference type="Pfam" id="PF02225">
    <property type="entry name" value="PA"/>
    <property type="match status" value="1"/>
</dbReference>
<evidence type="ECO:0000256" key="8">
    <source>
        <dbReference type="ARBA" id="ARBA00023180"/>
    </source>
</evidence>
<dbReference type="EMBL" id="VLKE01000001">
    <property type="protein sequence ID" value="TWH70470.1"/>
    <property type="molecule type" value="Genomic_DNA"/>
</dbReference>
<dbReference type="InterPro" id="IPR034197">
    <property type="entry name" value="Peptidases_S8_3"/>
</dbReference>
<feature type="signal peptide" evidence="12">
    <location>
        <begin position="1"/>
        <end position="38"/>
    </location>
</feature>
<evidence type="ECO:0000256" key="2">
    <source>
        <dbReference type="ARBA" id="ARBA00011073"/>
    </source>
</evidence>
<dbReference type="Gene3D" id="3.40.50.200">
    <property type="entry name" value="Peptidase S8/S53 domain"/>
    <property type="match status" value="1"/>
</dbReference>
<dbReference type="PROSITE" id="PS51892">
    <property type="entry name" value="SUBTILASE"/>
    <property type="match status" value="1"/>
</dbReference>
<keyword evidence="18" id="KW-1185">Reference proteome</keyword>
<reference evidence="17 18" key="1">
    <citation type="submission" date="2019-07" db="EMBL/GenBank/DDBJ databases">
        <title>R&amp;d 2014.</title>
        <authorList>
            <person name="Klenk H.-P."/>
        </authorList>
    </citation>
    <scope>NUCLEOTIDE SEQUENCE [LARGE SCALE GENOMIC DNA]</scope>
    <source>
        <strain evidence="17 18">DSM 43868</strain>
    </source>
</reference>
<evidence type="ECO:0000256" key="11">
    <source>
        <dbReference type="RuleBase" id="RU003355"/>
    </source>
</evidence>
<keyword evidence="8" id="KW-0325">Glycoprotein</keyword>
<proteinExistence type="inferred from homology"/>
<evidence type="ECO:0000256" key="10">
    <source>
        <dbReference type="PROSITE-ProRule" id="PRU01240"/>
    </source>
</evidence>
<dbReference type="InterPro" id="IPR003137">
    <property type="entry name" value="PA_domain"/>
</dbReference>
<dbReference type="CDD" id="cd02120">
    <property type="entry name" value="PA_subtilisin_like"/>
    <property type="match status" value="1"/>
</dbReference>
<dbReference type="Pfam" id="PF17766">
    <property type="entry name" value="fn3_6"/>
    <property type="match status" value="1"/>
</dbReference>
<dbReference type="Gene3D" id="2.60.40.2310">
    <property type="match status" value="1"/>
</dbReference>